<dbReference type="AlphaFoldDB" id="A0A1C7NLV5"/>
<evidence type="ECO:0000313" key="3">
    <source>
        <dbReference type="Proteomes" id="UP000093000"/>
    </source>
</evidence>
<dbReference type="OrthoDB" id="2273669at2759"/>
<proteinExistence type="predicted"/>
<evidence type="ECO:0000313" key="2">
    <source>
        <dbReference type="EMBL" id="OBZ90102.1"/>
    </source>
</evidence>
<feature type="compositionally biased region" description="Pro residues" evidence="1">
    <location>
        <begin position="310"/>
        <end position="325"/>
    </location>
</feature>
<comment type="caution">
    <text evidence="2">The sequence shown here is derived from an EMBL/GenBank/DDBJ whole genome shotgun (WGS) entry which is preliminary data.</text>
</comment>
<protein>
    <submittedName>
        <fullName evidence="2">Uncharacterized protein</fullName>
    </submittedName>
</protein>
<dbReference type="InParanoid" id="A0A1C7NLV5"/>
<gene>
    <name evidence="2" type="ORF">A0J61_01871</name>
</gene>
<feature type="region of interest" description="Disordered" evidence="1">
    <location>
        <begin position="159"/>
        <end position="325"/>
    </location>
</feature>
<feature type="non-terminal residue" evidence="2">
    <location>
        <position position="325"/>
    </location>
</feature>
<sequence>MSNWNNAQSEYSDDEYYSDDSEYAPIEATAWGSQSIAADGTTNVNLTVQGWESLIDPNIKVKDGGIGSGQLHRQGRNFQPIDEQMIIDRRLGKPVASTSGKKKRGKKGPRPMGHPSSAPPGGKKKPFAAPLKPVSSSAYRAREAITTGPWASAELASTPFWESPANRTNSGTSASKYATPSAPSSAPVTPSRPPQQQSQWHQIEQQEQQQSQYRNQQQQQQQRPQQQQQQSQWSAPAPAQQSQWSAPAPAQQSQWAPPAQQHPPAPAVPPQSTGFGGTGASKYASTAQSKWATSEPTTPQQQYQQTQQPPQQPPQQPQQPPQQPQ</sequence>
<feature type="compositionally biased region" description="Pro residues" evidence="1">
    <location>
        <begin position="260"/>
        <end position="269"/>
    </location>
</feature>
<dbReference type="STRING" id="101091.A0A1C7NLV5"/>
<accession>A0A1C7NLV5</accession>
<feature type="compositionally biased region" description="Low complexity" evidence="1">
    <location>
        <begin position="296"/>
        <end position="309"/>
    </location>
</feature>
<feature type="compositionally biased region" description="Low complexity" evidence="1">
    <location>
        <begin position="172"/>
        <end position="259"/>
    </location>
</feature>
<feature type="compositionally biased region" description="Polar residues" evidence="1">
    <location>
        <begin position="283"/>
        <end position="295"/>
    </location>
</feature>
<dbReference type="EMBL" id="LUGH01000064">
    <property type="protein sequence ID" value="OBZ90102.1"/>
    <property type="molecule type" value="Genomic_DNA"/>
</dbReference>
<dbReference type="Proteomes" id="UP000093000">
    <property type="component" value="Unassembled WGS sequence"/>
</dbReference>
<keyword evidence="3" id="KW-1185">Reference proteome</keyword>
<name>A0A1C7NLV5_9FUNG</name>
<organism evidence="2 3">
    <name type="scientific">Choanephora cucurbitarum</name>
    <dbReference type="NCBI Taxonomy" id="101091"/>
    <lineage>
        <taxon>Eukaryota</taxon>
        <taxon>Fungi</taxon>
        <taxon>Fungi incertae sedis</taxon>
        <taxon>Mucoromycota</taxon>
        <taxon>Mucoromycotina</taxon>
        <taxon>Mucoromycetes</taxon>
        <taxon>Mucorales</taxon>
        <taxon>Mucorineae</taxon>
        <taxon>Choanephoraceae</taxon>
        <taxon>Choanephoroideae</taxon>
        <taxon>Choanephora</taxon>
    </lineage>
</organism>
<reference evidence="2 3" key="1">
    <citation type="submission" date="2016-03" db="EMBL/GenBank/DDBJ databases">
        <title>Choanephora cucurbitarum.</title>
        <authorList>
            <person name="Min B."/>
            <person name="Park H."/>
            <person name="Park J.-H."/>
            <person name="Shin H.-D."/>
            <person name="Choi I.-G."/>
        </authorList>
    </citation>
    <scope>NUCLEOTIDE SEQUENCE [LARGE SCALE GENOMIC DNA]</scope>
    <source>
        <strain evidence="2 3">KUS-F28377</strain>
    </source>
</reference>
<feature type="compositionally biased region" description="Low complexity" evidence="1">
    <location>
        <begin position="115"/>
        <end position="133"/>
    </location>
</feature>
<feature type="region of interest" description="Disordered" evidence="1">
    <location>
        <begin position="66"/>
        <end position="140"/>
    </location>
</feature>
<feature type="compositionally biased region" description="Basic residues" evidence="1">
    <location>
        <begin position="100"/>
        <end position="109"/>
    </location>
</feature>
<evidence type="ECO:0000256" key="1">
    <source>
        <dbReference type="SAM" id="MobiDB-lite"/>
    </source>
</evidence>